<organism evidence="3 4">
    <name type="scientific">Araneus ventricosus</name>
    <name type="common">Orbweaver spider</name>
    <name type="synonym">Epeira ventricosa</name>
    <dbReference type="NCBI Taxonomy" id="182803"/>
    <lineage>
        <taxon>Eukaryota</taxon>
        <taxon>Metazoa</taxon>
        <taxon>Ecdysozoa</taxon>
        <taxon>Arthropoda</taxon>
        <taxon>Chelicerata</taxon>
        <taxon>Arachnida</taxon>
        <taxon>Araneae</taxon>
        <taxon>Araneomorphae</taxon>
        <taxon>Entelegynae</taxon>
        <taxon>Araneoidea</taxon>
        <taxon>Araneidae</taxon>
        <taxon>Araneus</taxon>
    </lineage>
</organism>
<evidence type="ECO:0000313" key="2">
    <source>
        <dbReference type="EMBL" id="GBO43580.1"/>
    </source>
</evidence>
<evidence type="ECO:0000313" key="4">
    <source>
        <dbReference type="Proteomes" id="UP000499080"/>
    </source>
</evidence>
<dbReference type="Proteomes" id="UP000499080">
    <property type="component" value="Unassembled WGS sequence"/>
</dbReference>
<sequence length="100" mass="10939">MTRTTPELAPSLQNSTPHQREDVWALRMIQRATGPIHGGSSVEPSGPKAETLPLGHRGLPLWLSVALSKQGGYQLLDGSLREMTNCSCHFKTDPDVFCKV</sequence>
<dbReference type="AlphaFoldDB" id="A0A4Y2X235"/>
<keyword evidence="4" id="KW-1185">Reference proteome</keyword>
<gene>
    <name evidence="2" type="ORF">AVEN_246279_1</name>
    <name evidence="3" type="ORF">AVEN_253457_1</name>
</gene>
<protein>
    <submittedName>
        <fullName evidence="3">Uncharacterized protein</fullName>
    </submittedName>
</protein>
<accession>A0A4Y2X235</accession>
<dbReference type="EMBL" id="BGPR01070070">
    <property type="protein sequence ID" value="GBO43583.1"/>
    <property type="molecule type" value="Genomic_DNA"/>
</dbReference>
<reference evidence="3 4" key="1">
    <citation type="journal article" date="2019" name="Sci. Rep.">
        <title>Orb-weaving spider Araneus ventricosus genome elucidates the spidroin gene catalogue.</title>
        <authorList>
            <person name="Kono N."/>
            <person name="Nakamura H."/>
            <person name="Ohtoshi R."/>
            <person name="Moran D.A.P."/>
            <person name="Shinohara A."/>
            <person name="Yoshida Y."/>
            <person name="Fujiwara M."/>
            <person name="Mori M."/>
            <person name="Tomita M."/>
            <person name="Arakawa K."/>
        </authorList>
    </citation>
    <scope>NUCLEOTIDE SEQUENCE [LARGE SCALE GENOMIC DNA]</scope>
</reference>
<evidence type="ECO:0000256" key="1">
    <source>
        <dbReference type="SAM" id="MobiDB-lite"/>
    </source>
</evidence>
<feature type="region of interest" description="Disordered" evidence="1">
    <location>
        <begin position="1"/>
        <end position="20"/>
    </location>
</feature>
<feature type="compositionally biased region" description="Polar residues" evidence="1">
    <location>
        <begin position="1"/>
        <end position="17"/>
    </location>
</feature>
<comment type="caution">
    <text evidence="3">The sequence shown here is derived from an EMBL/GenBank/DDBJ whole genome shotgun (WGS) entry which is preliminary data.</text>
</comment>
<evidence type="ECO:0000313" key="3">
    <source>
        <dbReference type="EMBL" id="GBO43583.1"/>
    </source>
</evidence>
<name>A0A4Y2X235_ARAVE</name>
<dbReference type="EMBL" id="BGPR01070069">
    <property type="protein sequence ID" value="GBO43580.1"/>
    <property type="molecule type" value="Genomic_DNA"/>
</dbReference>
<proteinExistence type="predicted"/>